<evidence type="ECO:0000313" key="3">
    <source>
        <dbReference type="Proteomes" id="UP000567246"/>
    </source>
</evidence>
<dbReference type="EMBL" id="JACHMW010000001">
    <property type="protein sequence ID" value="MBB5848947.1"/>
    <property type="molecule type" value="Genomic_DNA"/>
</dbReference>
<dbReference type="InterPro" id="IPR025109">
    <property type="entry name" value="DUF4031"/>
</dbReference>
<dbReference type="SUPFAM" id="SSF109604">
    <property type="entry name" value="HD-domain/PDEase-like"/>
    <property type="match status" value="1"/>
</dbReference>
<evidence type="ECO:0000313" key="2">
    <source>
        <dbReference type="EMBL" id="MBB5848947.1"/>
    </source>
</evidence>
<dbReference type="Gene3D" id="1.10.3210.10">
    <property type="entry name" value="Hypothetical protein af1432"/>
    <property type="match status" value="1"/>
</dbReference>
<evidence type="ECO:0000259" key="1">
    <source>
        <dbReference type="Pfam" id="PF13223"/>
    </source>
</evidence>
<comment type="caution">
    <text evidence="2">The sequence shown here is derived from an EMBL/GenBank/DDBJ whole genome shotgun (WGS) entry which is preliminary data.</text>
</comment>
<dbReference type="AlphaFoldDB" id="A0A7W9JJB5"/>
<organism evidence="2 3">
    <name type="scientific">Micrococcus endophyticus</name>
    <dbReference type="NCBI Taxonomy" id="455343"/>
    <lineage>
        <taxon>Bacteria</taxon>
        <taxon>Bacillati</taxon>
        <taxon>Actinomycetota</taxon>
        <taxon>Actinomycetes</taxon>
        <taxon>Micrococcales</taxon>
        <taxon>Micrococcaceae</taxon>
        <taxon>Micrococcus</taxon>
    </lineage>
</organism>
<name>A0A7W9JJB5_9MICC</name>
<keyword evidence="2" id="KW-0378">Hydrolase</keyword>
<dbReference type="PANTHER" id="PTHR21174:SF0">
    <property type="entry name" value="HD PHOSPHOHYDROLASE FAMILY PROTEIN-RELATED"/>
    <property type="match status" value="1"/>
</dbReference>
<dbReference type="InterPro" id="IPR009218">
    <property type="entry name" value="HD_phosphohydro"/>
</dbReference>
<keyword evidence="3" id="KW-1185">Reference proteome</keyword>
<dbReference type="PANTHER" id="PTHR21174">
    <property type="match status" value="1"/>
</dbReference>
<feature type="domain" description="DUF4031" evidence="1">
    <location>
        <begin position="3"/>
        <end position="77"/>
    </location>
</feature>
<dbReference type="Proteomes" id="UP000567246">
    <property type="component" value="Unassembled WGS sequence"/>
</dbReference>
<protein>
    <submittedName>
        <fullName evidence="2">Putative metal-dependent HD superfamily phosphohydrolase</fullName>
    </submittedName>
</protein>
<gene>
    <name evidence="2" type="ORF">HDA33_001511</name>
</gene>
<dbReference type="Pfam" id="PF13223">
    <property type="entry name" value="DUF4031"/>
    <property type="match status" value="1"/>
</dbReference>
<dbReference type="RefSeq" id="WP_184172270.1">
    <property type="nucleotide sequence ID" value="NZ_BAABAG010000011.1"/>
</dbReference>
<sequence length="310" mass="33521">MTVLIDPPAWPAHGTVFAHLVSDASLEELHAFARAAGLPERAFDRDHYDVPAHRCEELVARGAVPVSGRELVRRLVASGLRVPARGRAEKRDAVLARRWAALFEGTGARAEAVDAAGRDLRERWAQPHRHYHDRSHLLAVLEAVDLLERAGADPGPEPRAVRLAAWFHDAVYAGDPAAPAGQDEADSAALAARMLAAPALALPAAVVGEVRRLVLLTAGHDPAPQDAAGALLCDADLEVLGRSPEAYRRYVQAVRRDFAHVPDADWARGRAAVLESLLGAERLYRTAPGRAHWEAAARRNLEAELATLRP</sequence>
<accession>A0A7W9JJB5</accession>
<proteinExistence type="predicted"/>
<dbReference type="GO" id="GO:0016787">
    <property type="term" value="F:hydrolase activity"/>
    <property type="evidence" value="ECO:0007669"/>
    <property type="project" value="UniProtKB-KW"/>
</dbReference>
<reference evidence="2 3" key="1">
    <citation type="submission" date="2020-08" db="EMBL/GenBank/DDBJ databases">
        <title>Sequencing the genomes of 1000 actinobacteria strains.</title>
        <authorList>
            <person name="Klenk H.-P."/>
        </authorList>
    </citation>
    <scope>NUCLEOTIDE SEQUENCE [LARGE SCALE GENOMIC DNA]</scope>
    <source>
        <strain evidence="2 3">DSM 17945</strain>
    </source>
</reference>